<evidence type="ECO:0000256" key="1">
    <source>
        <dbReference type="SAM" id="MobiDB-lite"/>
    </source>
</evidence>
<feature type="compositionally biased region" description="Basic and acidic residues" evidence="1">
    <location>
        <begin position="117"/>
        <end position="140"/>
    </location>
</feature>
<feature type="region of interest" description="Disordered" evidence="1">
    <location>
        <begin position="1"/>
        <end position="44"/>
    </location>
</feature>
<dbReference type="KEGG" id="lck:HN018_19070"/>
<feature type="compositionally biased region" description="Low complexity" evidence="1">
    <location>
        <begin position="12"/>
        <end position="33"/>
    </location>
</feature>
<sequence length="149" mass="16141">MARPTKPTPSRAGKAASKPTKAATRPTTAARGKQVAASPSKDELRARVEKLERANTILRTKNRAGLANFHEASDRVTELETRLEKLEVQLSRSSAGTKAKPAADAAKPKRSPSRRQRTNENSHDADDVTAMKDSKLHSDPDETATASMQ</sequence>
<name>A0A6M8HU55_9PROT</name>
<dbReference type="Proteomes" id="UP000500767">
    <property type="component" value="Chromosome"/>
</dbReference>
<proteinExistence type="predicted"/>
<accession>A0A6M8HU55</accession>
<protein>
    <submittedName>
        <fullName evidence="2">Uncharacterized protein</fullName>
    </submittedName>
</protein>
<evidence type="ECO:0000313" key="2">
    <source>
        <dbReference type="EMBL" id="QKE91850.1"/>
    </source>
</evidence>
<gene>
    <name evidence="2" type="ORF">HN018_19070</name>
</gene>
<dbReference type="RefSeq" id="WP_171835795.1">
    <property type="nucleotide sequence ID" value="NZ_CP053708.1"/>
</dbReference>
<feature type="region of interest" description="Disordered" evidence="1">
    <location>
        <begin position="88"/>
        <end position="149"/>
    </location>
</feature>
<organism evidence="2 3">
    <name type="scientific">Lichenicola cladoniae</name>
    <dbReference type="NCBI Taxonomy" id="1484109"/>
    <lineage>
        <taxon>Bacteria</taxon>
        <taxon>Pseudomonadati</taxon>
        <taxon>Pseudomonadota</taxon>
        <taxon>Alphaproteobacteria</taxon>
        <taxon>Acetobacterales</taxon>
        <taxon>Acetobacteraceae</taxon>
        <taxon>Lichenicola</taxon>
    </lineage>
</organism>
<keyword evidence="3" id="KW-1185">Reference proteome</keyword>
<dbReference type="AlphaFoldDB" id="A0A6M8HU55"/>
<dbReference type="EMBL" id="CP053708">
    <property type="protein sequence ID" value="QKE91850.1"/>
    <property type="molecule type" value="Genomic_DNA"/>
</dbReference>
<reference evidence="2 3" key="1">
    <citation type="journal article" date="2014" name="World J. Microbiol. Biotechnol.">
        <title>Biodiversity and physiological characteristics of Antarctic and Arctic lichens-associated bacteria.</title>
        <authorList>
            <person name="Lee Y.M."/>
            <person name="Kim E.H."/>
            <person name="Lee H.K."/>
            <person name="Hong S.G."/>
        </authorList>
    </citation>
    <scope>NUCLEOTIDE SEQUENCE [LARGE SCALE GENOMIC DNA]</scope>
    <source>
        <strain evidence="2 3">PAMC 26569</strain>
    </source>
</reference>
<evidence type="ECO:0000313" key="3">
    <source>
        <dbReference type="Proteomes" id="UP000500767"/>
    </source>
</evidence>